<protein>
    <submittedName>
        <fullName evidence="4">M20/M25/M40 family metallo-hydrolase</fullName>
    </submittedName>
    <submittedName>
        <fullName evidence="3">Peptidase family M28</fullName>
    </submittedName>
</protein>
<dbReference type="Pfam" id="PF04389">
    <property type="entry name" value="Peptidase_M28"/>
    <property type="match status" value="1"/>
</dbReference>
<dbReference type="GO" id="GO:0006508">
    <property type="term" value="P:proteolysis"/>
    <property type="evidence" value="ECO:0007669"/>
    <property type="project" value="InterPro"/>
</dbReference>
<dbReference type="PANTHER" id="PTHR12147">
    <property type="entry name" value="METALLOPEPTIDASE M28 FAMILY MEMBER"/>
    <property type="match status" value="1"/>
</dbReference>
<dbReference type="SUPFAM" id="SSF53187">
    <property type="entry name" value="Zn-dependent exopeptidases"/>
    <property type="match status" value="1"/>
</dbReference>
<gene>
    <name evidence="3" type="ORF">SAMN05661012_04987</name>
    <name evidence="4" type="ORF">SR876_18530</name>
</gene>
<feature type="signal peptide" evidence="1">
    <location>
        <begin position="1"/>
        <end position="20"/>
    </location>
</feature>
<accession>A0A1K1S9K8</accession>
<dbReference type="AlphaFoldDB" id="A0A1K1S9K8"/>
<evidence type="ECO:0000313" key="4">
    <source>
        <dbReference type="EMBL" id="WQG86917.1"/>
    </source>
</evidence>
<dbReference type="Proteomes" id="UP001326715">
    <property type="component" value="Chromosome"/>
</dbReference>
<organism evidence="3 5">
    <name type="scientific">Chitinophaga sancti</name>
    <dbReference type="NCBI Taxonomy" id="1004"/>
    <lineage>
        <taxon>Bacteria</taxon>
        <taxon>Pseudomonadati</taxon>
        <taxon>Bacteroidota</taxon>
        <taxon>Chitinophagia</taxon>
        <taxon>Chitinophagales</taxon>
        <taxon>Chitinophagaceae</taxon>
        <taxon>Chitinophaga</taxon>
    </lineage>
</organism>
<evidence type="ECO:0000256" key="1">
    <source>
        <dbReference type="SAM" id="SignalP"/>
    </source>
</evidence>
<dbReference type="Proteomes" id="UP000183788">
    <property type="component" value="Unassembled WGS sequence"/>
</dbReference>
<evidence type="ECO:0000313" key="3">
    <source>
        <dbReference type="EMBL" id="SFW80759.1"/>
    </source>
</evidence>
<sequence length="429" mass="47908">MKHAHILTLLISVSTLAAYAQDIKEQEVKRIITTLAADDMEGRKTFEPGIEKAAQFLEKEYTQAGLQPLPGATSFRQAFHRFNTLPGPRQVHLGHNTIGPERVIMLGVAPSIDWNQNSDVDVKTIPASEQFYDYLRKLRDVKKNTLVWVDTAHTEDFNKYYQNLQQRGGRNLDSLASVVLVLRHAEDTDLKTWDVKASQQVTPLYLSNIVGMIKGKTKPEEYVIFSGHYDHLGIITPVGKDSIANGADDDASGVTAVVMLAKYYKQYPPARSLIFVAFTAEEIGGYGSRYFSQQQDPDKVIAMFNIEMIGKESKFGKNSAFITGYERSDFGKILEKNLENSIFHFYPDPYPEQNLFYRSDNATLAKQGVPAHTISTDQIDTDKLYHSVGDEVSSLDIKNITSTIQAIAVSARSIVAGTDTPARIEKMAN</sequence>
<evidence type="ECO:0000313" key="6">
    <source>
        <dbReference type="Proteomes" id="UP001326715"/>
    </source>
</evidence>
<name>A0A1K1S9K8_9BACT</name>
<evidence type="ECO:0000259" key="2">
    <source>
        <dbReference type="Pfam" id="PF04389"/>
    </source>
</evidence>
<dbReference type="PANTHER" id="PTHR12147:SF26">
    <property type="entry name" value="PEPTIDASE M28 DOMAIN-CONTAINING PROTEIN"/>
    <property type="match status" value="1"/>
</dbReference>
<evidence type="ECO:0000313" key="5">
    <source>
        <dbReference type="Proteomes" id="UP000183788"/>
    </source>
</evidence>
<dbReference type="STRING" id="1004.SAMN05661012_04987"/>
<feature type="chain" id="PRO_5012136999" evidence="1">
    <location>
        <begin position="21"/>
        <end position="429"/>
    </location>
</feature>
<reference evidence="3 5" key="1">
    <citation type="submission" date="2016-11" db="EMBL/GenBank/DDBJ databases">
        <authorList>
            <person name="Jaros S."/>
            <person name="Januszkiewicz K."/>
            <person name="Wedrychowicz H."/>
        </authorList>
    </citation>
    <scope>NUCLEOTIDE SEQUENCE [LARGE SCALE GENOMIC DNA]</scope>
    <source>
        <strain evidence="3 5">DSM 784</strain>
    </source>
</reference>
<reference evidence="4 6" key="2">
    <citation type="submission" date="2023-11" db="EMBL/GenBank/DDBJ databases">
        <title>MicrobeMod: A computational toolkit for identifying prokaryotic methylation and restriction-modification with nanopore sequencing.</title>
        <authorList>
            <person name="Crits-Christoph A."/>
            <person name="Kang S.C."/>
            <person name="Lee H."/>
            <person name="Ostrov N."/>
        </authorList>
    </citation>
    <scope>NUCLEOTIDE SEQUENCE [LARGE SCALE GENOMIC DNA]</scope>
    <source>
        <strain evidence="4 6">ATCC 23090</strain>
    </source>
</reference>
<dbReference type="Gene3D" id="3.40.630.10">
    <property type="entry name" value="Zn peptidases"/>
    <property type="match status" value="1"/>
</dbReference>
<dbReference type="InterPro" id="IPR045175">
    <property type="entry name" value="M28_fam"/>
</dbReference>
<dbReference type="GO" id="GO:0008235">
    <property type="term" value="F:metalloexopeptidase activity"/>
    <property type="evidence" value="ECO:0007669"/>
    <property type="project" value="InterPro"/>
</dbReference>
<proteinExistence type="predicted"/>
<dbReference type="RefSeq" id="WP_072364003.1">
    <property type="nucleotide sequence ID" value="NZ_CP139972.1"/>
</dbReference>
<dbReference type="InterPro" id="IPR007484">
    <property type="entry name" value="Peptidase_M28"/>
</dbReference>
<keyword evidence="1" id="KW-0732">Signal</keyword>
<dbReference type="EMBL" id="FPIZ01000019">
    <property type="protein sequence ID" value="SFW80759.1"/>
    <property type="molecule type" value="Genomic_DNA"/>
</dbReference>
<dbReference type="EMBL" id="CP140154">
    <property type="protein sequence ID" value="WQG86917.1"/>
    <property type="molecule type" value="Genomic_DNA"/>
</dbReference>
<dbReference type="OrthoDB" id="9764939at2"/>
<keyword evidence="6" id="KW-1185">Reference proteome</keyword>
<feature type="domain" description="Peptidase M28" evidence="2">
    <location>
        <begin position="208"/>
        <end position="408"/>
    </location>
</feature>